<evidence type="ECO:0000313" key="4">
    <source>
        <dbReference type="EMBL" id="RFM29030.1"/>
    </source>
</evidence>
<sequence length="387" mass="42733">MTQDRLIYLLECYAQNACSDAELAELEEWYHAHNPGGKNMGSWLQEYSRERLSEEMYLQFRRMKEPAAKRVILIKLYRAAAAAAVVFAAAGTMYLARHSAHMVQPAETAMQAGIKNDSIKPGSNKAVLILADKTVITLGDTVSGVIAVQGHATIDQVQKGAIAYNQANDAPAPDKMQYNTLSTPRGGKYTVSLADGTLVTLDAASSITYPVAFTGKERRVEITGQAYFEVVHRDAQPFRVTANGQTIEDVGTAFNINAYNDESAVRVTLASGRADVFNASGRVSLIPGEQAQVNNGQQQIKVSTVNVEETIAWKNGWFIFHHESIQQVMKQAARWYDIEVAYEGVPMNKTFGGTISKYKDIAELLQNLRIVSGIQYRIEGRRITLFN</sequence>
<dbReference type="OrthoDB" id="1099963at2"/>
<dbReference type="Gene3D" id="2.60.120.1440">
    <property type="match status" value="1"/>
</dbReference>
<dbReference type="InterPro" id="IPR012373">
    <property type="entry name" value="Ferrdict_sens_TM"/>
</dbReference>
<evidence type="ECO:0000256" key="1">
    <source>
        <dbReference type="SAM" id="Phobius"/>
    </source>
</evidence>
<feature type="domain" description="FecR protein" evidence="2">
    <location>
        <begin position="180"/>
        <end position="273"/>
    </location>
</feature>
<dbReference type="Pfam" id="PF04773">
    <property type="entry name" value="FecR"/>
    <property type="match status" value="1"/>
</dbReference>
<dbReference type="InterPro" id="IPR006860">
    <property type="entry name" value="FecR"/>
</dbReference>
<gene>
    <name evidence="4" type="ORF">DXN05_09710</name>
</gene>
<protein>
    <submittedName>
        <fullName evidence="4">FecR family protein</fullName>
    </submittedName>
</protein>
<dbReference type="Gene3D" id="3.55.50.30">
    <property type="match status" value="1"/>
</dbReference>
<reference evidence="4 5" key="1">
    <citation type="submission" date="2018-08" db="EMBL/GenBank/DDBJ databases">
        <title>Chitinophagaceae sp. K23C18032701, a novel bacterium isolated from forest soil.</title>
        <authorList>
            <person name="Wang C."/>
        </authorList>
    </citation>
    <scope>NUCLEOTIDE SEQUENCE [LARGE SCALE GENOMIC DNA]</scope>
    <source>
        <strain evidence="4 5">K23C18032701</strain>
    </source>
</reference>
<dbReference type="RefSeq" id="WP_116847014.1">
    <property type="nucleotide sequence ID" value="NZ_QTJU01000002.1"/>
</dbReference>
<dbReference type="InterPro" id="IPR032508">
    <property type="entry name" value="FecR_C"/>
</dbReference>
<dbReference type="PANTHER" id="PTHR30273">
    <property type="entry name" value="PERIPLASMIC SIGNAL SENSOR AND SIGMA FACTOR ACTIVATOR FECR-RELATED"/>
    <property type="match status" value="1"/>
</dbReference>
<comment type="caution">
    <text evidence="4">The sequence shown here is derived from an EMBL/GenBank/DDBJ whole genome shotgun (WGS) entry which is preliminary data.</text>
</comment>
<evidence type="ECO:0000259" key="2">
    <source>
        <dbReference type="Pfam" id="PF04773"/>
    </source>
</evidence>
<accession>A0A3E1NM73</accession>
<dbReference type="EMBL" id="QTJU01000002">
    <property type="protein sequence ID" value="RFM29030.1"/>
    <property type="molecule type" value="Genomic_DNA"/>
</dbReference>
<evidence type="ECO:0000259" key="3">
    <source>
        <dbReference type="Pfam" id="PF16344"/>
    </source>
</evidence>
<keyword evidence="5" id="KW-1185">Reference proteome</keyword>
<feature type="transmembrane region" description="Helical" evidence="1">
    <location>
        <begin position="76"/>
        <end position="96"/>
    </location>
</feature>
<keyword evidence="1" id="KW-1133">Transmembrane helix</keyword>
<evidence type="ECO:0000313" key="5">
    <source>
        <dbReference type="Proteomes" id="UP000261284"/>
    </source>
</evidence>
<feature type="domain" description="Protein FecR C-terminal" evidence="3">
    <location>
        <begin position="318"/>
        <end position="385"/>
    </location>
</feature>
<keyword evidence="1" id="KW-0472">Membrane</keyword>
<dbReference type="Proteomes" id="UP000261284">
    <property type="component" value="Unassembled WGS sequence"/>
</dbReference>
<proteinExistence type="predicted"/>
<organism evidence="4 5">
    <name type="scientific">Deminuibacter soli</name>
    <dbReference type="NCBI Taxonomy" id="2291815"/>
    <lineage>
        <taxon>Bacteria</taxon>
        <taxon>Pseudomonadati</taxon>
        <taxon>Bacteroidota</taxon>
        <taxon>Chitinophagia</taxon>
        <taxon>Chitinophagales</taxon>
        <taxon>Chitinophagaceae</taxon>
        <taxon>Deminuibacter</taxon>
    </lineage>
</organism>
<keyword evidence="1" id="KW-0812">Transmembrane</keyword>
<dbReference type="Pfam" id="PF16344">
    <property type="entry name" value="FecR_C"/>
    <property type="match status" value="1"/>
</dbReference>
<dbReference type="GO" id="GO:0016989">
    <property type="term" value="F:sigma factor antagonist activity"/>
    <property type="evidence" value="ECO:0007669"/>
    <property type="project" value="TreeGrafter"/>
</dbReference>
<name>A0A3E1NM73_9BACT</name>
<dbReference type="PANTHER" id="PTHR30273:SF2">
    <property type="entry name" value="PROTEIN FECR"/>
    <property type="match status" value="1"/>
</dbReference>
<dbReference type="AlphaFoldDB" id="A0A3E1NM73"/>